<dbReference type="EMBL" id="SLWF01000005">
    <property type="protein sequence ID" value="TCN87014.1"/>
    <property type="molecule type" value="Genomic_DNA"/>
</dbReference>
<feature type="transmembrane region" description="Helical" evidence="1">
    <location>
        <begin position="31"/>
        <end position="56"/>
    </location>
</feature>
<evidence type="ECO:0000256" key="1">
    <source>
        <dbReference type="SAM" id="Phobius"/>
    </source>
</evidence>
<feature type="transmembrane region" description="Helical" evidence="1">
    <location>
        <begin position="6"/>
        <end position="24"/>
    </location>
</feature>
<dbReference type="InterPro" id="IPR009525">
    <property type="entry name" value="DUF1145"/>
</dbReference>
<accession>A0A4R2FEB2</accession>
<sequence length="97" mass="11166">MNMSIIFGKLVTACAWLLMLFNLLHPFDGNIAIILNILLGVTAIMHCLQTLIFHTLFSQALPLRRRDYINAFVFGVFALLDYRQRLLQRSADASRKR</sequence>
<dbReference type="RefSeq" id="WP_133038191.1">
    <property type="nucleotide sequence ID" value="NZ_SLWF01000005.1"/>
</dbReference>
<feature type="transmembrane region" description="Helical" evidence="1">
    <location>
        <begin position="68"/>
        <end position="87"/>
    </location>
</feature>
<protein>
    <submittedName>
        <fullName evidence="2">Putative membrane protein</fullName>
    </submittedName>
</protein>
<dbReference type="Pfam" id="PF06611">
    <property type="entry name" value="DUF1145"/>
    <property type="match status" value="1"/>
</dbReference>
<reference evidence="2 3" key="1">
    <citation type="submission" date="2019-03" db="EMBL/GenBank/DDBJ databases">
        <title>Freshwater and sediment microbial communities from various areas in North America, analyzing microbe dynamics in response to fracking.</title>
        <authorList>
            <person name="Lamendella R."/>
        </authorList>
    </citation>
    <scope>NUCLEOTIDE SEQUENCE [LARGE SCALE GENOMIC DNA]</scope>
    <source>
        <strain evidence="2 3">74A</strain>
    </source>
</reference>
<organism evidence="2 3">
    <name type="scientific">Shewanella fodinae</name>
    <dbReference type="NCBI Taxonomy" id="552357"/>
    <lineage>
        <taxon>Bacteria</taxon>
        <taxon>Pseudomonadati</taxon>
        <taxon>Pseudomonadota</taxon>
        <taxon>Gammaproteobacteria</taxon>
        <taxon>Alteromonadales</taxon>
        <taxon>Shewanellaceae</taxon>
        <taxon>Shewanella</taxon>
    </lineage>
</organism>
<name>A0A4R2FEB2_9GAMM</name>
<evidence type="ECO:0000313" key="2">
    <source>
        <dbReference type="EMBL" id="TCN87014.1"/>
    </source>
</evidence>
<keyword evidence="1" id="KW-0812">Transmembrane</keyword>
<dbReference type="AlphaFoldDB" id="A0A4R2FEB2"/>
<keyword evidence="3" id="KW-1185">Reference proteome</keyword>
<dbReference type="PANTHER" id="PTHR38775">
    <property type="entry name" value="INNER MEMBRANE PROTEIN-RELATED"/>
    <property type="match status" value="1"/>
</dbReference>
<dbReference type="PANTHER" id="PTHR38775:SF1">
    <property type="entry name" value="INNER MEMBRANE PROTEIN"/>
    <property type="match status" value="1"/>
</dbReference>
<proteinExistence type="predicted"/>
<keyword evidence="1" id="KW-0472">Membrane</keyword>
<dbReference type="OrthoDB" id="6401986at2"/>
<comment type="caution">
    <text evidence="2">The sequence shown here is derived from an EMBL/GenBank/DDBJ whole genome shotgun (WGS) entry which is preliminary data.</text>
</comment>
<gene>
    <name evidence="2" type="ORF">EDC91_10516</name>
</gene>
<evidence type="ECO:0000313" key="3">
    <source>
        <dbReference type="Proteomes" id="UP000294832"/>
    </source>
</evidence>
<dbReference type="Proteomes" id="UP000294832">
    <property type="component" value="Unassembled WGS sequence"/>
</dbReference>
<keyword evidence="1" id="KW-1133">Transmembrane helix</keyword>